<dbReference type="SMART" id="SM00220">
    <property type="entry name" value="S_TKc"/>
    <property type="match status" value="1"/>
</dbReference>
<dbReference type="EMBL" id="KN658534">
    <property type="protein sequence ID" value="KHN20156.1"/>
    <property type="molecule type" value="Genomic_DNA"/>
</dbReference>
<dbReference type="GO" id="GO:0061630">
    <property type="term" value="F:ubiquitin protein ligase activity"/>
    <property type="evidence" value="ECO:0007669"/>
    <property type="project" value="UniProtKB-EC"/>
</dbReference>
<evidence type="ECO:0000256" key="2">
    <source>
        <dbReference type="ARBA" id="ARBA00012483"/>
    </source>
</evidence>
<name>A0A0B2QF25_GLYSO</name>
<dbReference type="PANTHER" id="PTHR45647:SF147">
    <property type="entry name" value="ADENINE NUCLEOTIDE ALPHA HYDROLASE-LIKE DOMAIN KINASE"/>
    <property type="match status" value="1"/>
</dbReference>
<dbReference type="FunFam" id="3.30.200.20:FF:000162">
    <property type="entry name" value="Adenine nucleotide alpha hydrolase-like domain kinase"/>
    <property type="match status" value="1"/>
</dbReference>
<dbReference type="GO" id="GO:0005524">
    <property type="term" value="F:ATP binding"/>
    <property type="evidence" value="ECO:0007669"/>
    <property type="project" value="UniProtKB-KW"/>
</dbReference>
<evidence type="ECO:0000256" key="6">
    <source>
        <dbReference type="SAM" id="Coils"/>
    </source>
</evidence>
<dbReference type="InterPro" id="IPR001245">
    <property type="entry name" value="Ser-Thr/Tyr_kinase_cat_dom"/>
</dbReference>
<dbReference type="InterPro" id="IPR051348">
    <property type="entry name" value="U-box_ubiquitin_ligases"/>
</dbReference>
<dbReference type="Proteomes" id="UP000053555">
    <property type="component" value="Unassembled WGS sequence"/>
</dbReference>
<evidence type="ECO:0000256" key="5">
    <source>
        <dbReference type="ARBA" id="ARBA00022840"/>
    </source>
</evidence>
<reference evidence="8" key="1">
    <citation type="submission" date="2014-07" db="EMBL/GenBank/DDBJ databases">
        <title>Identification of a novel salt tolerance gene in wild soybean by whole-genome sequencing.</title>
        <authorList>
            <person name="Lam H.-M."/>
            <person name="Qi X."/>
            <person name="Li M.-W."/>
            <person name="Liu X."/>
            <person name="Xie M."/>
            <person name="Ni M."/>
            <person name="Xu X."/>
        </authorList>
    </citation>
    <scope>NUCLEOTIDE SEQUENCE [LARGE SCALE GENOMIC DNA]</scope>
    <source>
        <tissue evidence="8">Root</tissue>
    </source>
</reference>
<dbReference type="InterPro" id="IPR011009">
    <property type="entry name" value="Kinase-like_dom_sf"/>
</dbReference>
<feature type="coiled-coil region" evidence="6">
    <location>
        <begin position="86"/>
        <end position="141"/>
    </location>
</feature>
<dbReference type="Gene3D" id="3.30.200.20">
    <property type="entry name" value="Phosphorylase Kinase, domain 1"/>
    <property type="match status" value="1"/>
</dbReference>
<evidence type="ECO:0000256" key="1">
    <source>
        <dbReference type="ARBA" id="ARBA00000900"/>
    </source>
</evidence>
<evidence type="ECO:0000313" key="8">
    <source>
        <dbReference type="EMBL" id="KHN20156.1"/>
    </source>
</evidence>
<dbReference type="PANTHER" id="PTHR45647">
    <property type="entry name" value="OS02G0152300 PROTEIN"/>
    <property type="match status" value="1"/>
</dbReference>
<keyword evidence="6" id="KW-0175">Coiled coil</keyword>
<dbReference type="InterPro" id="IPR000719">
    <property type="entry name" value="Prot_kinase_dom"/>
</dbReference>
<keyword evidence="4" id="KW-0833">Ubl conjugation pathway</keyword>
<keyword evidence="3" id="KW-0547">Nucleotide-binding</keyword>
<organism evidence="8">
    <name type="scientific">Glycine soja</name>
    <name type="common">Wild soybean</name>
    <dbReference type="NCBI Taxonomy" id="3848"/>
    <lineage>
        <taxon>Eukaryota</taxon>
        <taxon>Viridiplantae</taxon>
        <taxon>Streptophyta</taxon>
        <taxon>Embryophyta</taxon>
        <taxon>Tracheophyta</taxon>
        <taxon>Spermatophyta</taxon>
        <taxon>Magnoliopsida</taxon>
        <taxon>eudicotyledons</taxon>
        <taxon>Gunneridae</taxon>
        <taxon>Pentapetalae</taxon>
        <taxon>rosids</taxon>
        <taxon>fabids</taxon>
        <taxon>Fabales</taxon>
        <taxon>Fabaceae</taxon>
        <taxon>Papilionoideae</taxon>
        <taxon>50 kb inversion clade</taxon>
        <taxon>NPAAA clade</taxon>
        <taxon>indigoferoid/millettioid clade</taxon>
        <taxon>Phaseoleae</taxon>
        <taxon>Glycine</taxon>
        <taxon>Glycine subgen. Soja</taxon>
    </lineage>
</organism>
<dbReference type="GO" id="GO:0004672">
    <property type="term" value="F:protein kinase activity"/>
    <property type="evidence" value="ECO:0007669"/>
    <property type="project" value="InterPro"/>
</dbReference>
<dbReference type="Pfam" id="PF07714">
    <property type="entry name" value="PK_Tyr_Ser-Thr"/>
    <property type="match status" value="1"/>
</dbReference>
<accession>A0A0B2QF25</accession>
<dbReference type="SUPFAM" id="SSF56112">
    <property type="entry name" value="Protein kinase-like (PK-like)"/>
    <property type="match status" value="1"/>
</dbReference>
<evidence type="ECO:0000259" key="7">
    <source>
        <dbReference type="PROSITE" id="PS50011"/>
    </source>
</evidence>
<dbReference type="EC" id="2.3.2.27" evidence="2"/>
<comment type="catalytic activity">
    <reaction evidence="1">
        <text>S-ubiquitinyl-[E2 ubiquitin-conjugating enzyme]-L-cysteine + [acceptor protein]-L-lysine = [E2 ubiquitin-conjugating enzyme]-L-cysteine + N(6)-ubiquitinyl-[acceptor protein]-L-lysine.</text>
        <dbReference type="EC" id="2.3.2.27"/>
    </reaction>
</comment>
<dbReference type="InterPro" id="IPR008271">
    <property type="entry name" value="Ser/Thr_kinase_AS"/>
</dbReference>
<keyword evidence="5" id="KW-0067">ATP-binding</keyword>
<dbReference type="AlphaFoldDB" id="A0A0B2QF25"/>
<dbReference type="PROSITE" id="PS00108">
    <property type="entry name" value="PROTEIN_KINASE_ST"/>
    <property type="match status" value="1"/>
</dbReference>
<keyword evidence="8" id="KW-0808">Transferase</keyword>
<gene>
    <name evidence="8" type="ORF">glysoja_043829</name>
</gene>
<dbReference type="Gene3D" id="1.10.510.10">
    <property type="entry name" value="Transferase(Phosphotransferase) domain 1"/>
    <property type="match status" value="1"/>
</dbReference>
<evidence type="ECO:0000256" key="3">
    <source>
        <dbReference type="ARBA" id="ARBA00022741"/>
    </source>
</evidence>
<evidence type="ECO:0000256" key="4">
    <source>
        <dbReference type="ARBA" id="ARBA00022786"/>
    </source>
</evidence>
<feature type="domain" description="Protein kinase" evidence="7">
    <location>
        <begin position="160"/>
        <end position="423"/>
    </location>
</feature>
<protein>
    <recommendedName>
        <fullName evidence="2">RING-type E3 ubiquitin transferase</fullName>
        <ecNumber evidence="2">2.3.2.27</ecNumber>
    </recommendedName>
</protein>
<sequence length="436" mass="49556">MEDQKDQLYLKCQGVLQLVSQRIRGHYLAPARLKGDLEAAMKMLRLKLKQTMDMYSSAQNKAKEINQWKEERISEEATKLPKEAALEPVEMEKVKAQAALEAAEEAIKMVEKEAQKRFQLEVKARREAQEKDRTLNRLINNDTRYRKYSIKDIEEATQKFSPSLKVGEGGYGPVFRGQLDHTPVAIKILNPEASHGRRQFQQEVEILCSIRHPNMVLLLGACPEYGCLVYEYLENGSLEDRLLMKNNSPPIPWWKRFEIAAEIATALLFLHQTKPEPIVHRDLKPSNILLDKNFVSKISDVGLARLVPPSVADSVTQYHLTAAAGTFCYIDPEYQQTGRLTKKSDIYSLGIMLLQIITAKPPMGLAHHVKRAIEKETFSEMLDIMISDVPLEEALAFAKLSLSCAELSKKDRPDLATVVVPELNRLRDFGLTFQKN</sequence>
<proteinExistence type="predicted"/>
<dbReference type="PROSITE" id="PS50011">
    <property type="entry name" value="PROTEIN_KINASE_DOM"/>
    <property type="match status" value="1"/>
</dbReference>